<protein>
    <submittedName>
        <fullName evidence="1">Uncharacterized protein</fullName>
    </submittedName>
</protein>
<dbReference type="AlphaFoldDB" id="A0A3Q8S5F5"/>
<reference evidence="1 2" key="1">
    <citation type="submission" date="2018-11" db="EMBL/GenBank/DDBJ databases">
        <title>Genome sequencing of Paenibacillus lentus DSM25539(T).</title>
        <authorList>
            <person name="Kook J.-K."/>
            <person name="Park S.-N."/>
            <person name="Lim Y.K."/>
        </authorList>
    </citation>
    <scope>NUCLEOTIDE SEQUENCE [LARGE SCALE GENOMIC DNA]</scope>
    <source>
        <strain evidence="1 2">DSM 25539</strain>
    </source>
</reference>
<dbReference type="OrthoDB" id="8910972at2"/>
<name>A0A3Q8S5F5_9BACL</name>
<dbReference type="RefSeq" id="WP_125083520.1">
    <property type="nucleotide sequence ID" value="NZ_CP034248.1"/>
</dbReference>
<keyword evidence="2" id="KW-1185">Reference proteome</keyword>
<sequence>MDHDVDIWYLVVFALLCEAGLGSAQIPTAGVTWGGNENAKYGGIDVRVEVSSLLDNNGYIPRSNTVFQVKNRYAPKRYFERNAPTKRTKTRKMLGSILKTWFL</sequence>
<dbReference type="Proteomes" id="UP000273145">
    <property type="component" value="Chromosome"/>
</dbReference>
<gene>
    <name evidence="1" type="ORF">EIM92_16165</name>
</gene>
<evidence type="ECO:0000313" key="2">
    <source>
        <dbReference type="Proteomes" id="UP000273145"/>
    </source>
</evidence>
<dbReference type="KEGG" id="plen:EIM92_16165"/>
<dbReference type="EMBL" id="CP034248">
    <property type="protein sequence ID" value="AZK47494.1"/>
    <property type="molecule type" value="Genomic_DNA"/>
</dbReference>
<organism evidence="1 2">
    <name type="scientific">Paenibacillus lentus</name>
    <dbReference type="NCBI Taxonomy" id="1338368"/>
    <lineage>
        <taxon>Bacteria</taxon>
        <taxon>Bacillati</taxon>
        <taxon>Bacillota</taxon>
        <taxon>Bacilli</taxon>
        <taxon>Bacillales</taxon>
        <taxon>Paenibacillaceae</taxon>
        <taxon>Paenibacillus</taxon>
    </lineage>
</organism>
<accession>A0A3Q8S5F5</accession>
<proteinExistence type="predicted"/>
<evidence type="ECO:0000313" key="1">
    <source>
        <dbReference type="EMBL" id="AZK47494.1"/>
    </source>
</evidence>